<dbReference type="RefSeq" id="WP_128731803.1">
    <property type="nucleotide sequence ID" value="NZ_AQHF01000028.1"/>
</dbReference>
<dbReference type="EMBL" id="AQHF01000028">
    <property type="protein sequence ID" value="MBE0347902.1"/>
    <property type="molecule type" value="Genomic_DNA"/>
</dbReference>
<organism evidence="1 2">
    <name type="scientific">Pseudoalteromonas peptidolytica F12-50-A1</name>
    <dbReference type="NCBI Taxonomy" id="1315280"/>
    <lineage>
        <taxon>Bacteria</taxon>
        <taxon>Pseudomonadati</taxon>
        <taxon>Pseudomonadota</taxon>
        <taxon>Gammaproteobacteria</taxon>
        <taxon>Alteromonadales</taxon>
        <taxon>Pseudoalteromonadaceae</taxon>
        <taxon>Pseudoalteromonas</taxon>
    </lineage>
</organism>
<evidence type="ECO:0000313" key="2">
    <source>
        <dbReference type="Proteomes" id="UP000660708"/>
    </source>
</evidence>
<dbReference type="Proteomes" id="UP000660708">
    <property type="component" value="Unassembled WGS sequence"/>
</dbReference>
<accession>A0A8I0MXN0</accession>
<evidence type="ECO:0000313" key="1">
    <source>
        <dbReference type="EMBL" id="MBE0347902.1"/>
    </source>
</evidence>
<sequence>MKFKRVVHEKSNIDGSSASAKAIAQAPTIKLANVSGNNAKLRQAKVGSAIDQVGALTAARDLLDARIEEAQSSLMDLLKTSTQPSIEGKKFVASKTPVSCKQLLPKAKVMTSMIALLQKANEQNKNDGGLFEMILSLDPDIINAHFLPLLEAIFEKSALTEEAEKLYFVSEKDEVVISLREAV</sequence>
<proteinExistence type="predicted"/>
<gene>
    <name evidence="1" type="ORF">PPEP_a4279</name>
</gene>
<reference evidence="1 2" key="1">
    <citation type="submission" date="2015-06" db="EMBL/GenBank/DDBJ databases">
        <title>Genome sequence of Pseudoalteromonas peptidolytica.</title>
        <authorList>
            <person name="Xie B.-B."/>
            <person name="Rong J.-C."/>
            <person name="Qin Q.-L."/>
            <person name="Zhang Y.-Z."/>
        </authorList>
    </citation>
    <scope>NUCLEOTIDE SEQUENCE [LARGE SCALE GENOMIC DNA]</scope>
    <source>
        <strain evidence="1 2">F12-50-A1</strain>
    </source>
</reference>
<protein>
    <submittedName>
        <fullName evidence="1">Uncharacterized protein</fullName>
    </submittedName>
</protein>
<name>A0A8I0MXN0_9GAMM</name>
<dbReference type="AlphaFoldDB" id="A0A8I0MXN0"/>
<keyword evidence="2" id="KW-1185">Reference proteome</keyword>
<comment type="caution">
    <text evidence="1">The sequence shown here is derived from an EMBL/GenBank/DDBJ whole genome shotgun (WGS) entry which is preliminary data.</text>
</comment>